<sequence>MAVSGAVRKNRSLVFGAVGVVLAAVLAAAAAYGWHEHNKPSQASAADCRLAQRIVDEARRLPKDAKAADAWGRRTATMRRAHMKDGYLGAQISNYEGWAVLHAKGEGEPPTGKELARIAKEANSHCTDAGITLTLPAFAS</sequence>
<evidence type="ECO:0000313" key="2">
    <source>
        <dbReference type="EMBL" id="XDQ43450.1"/>
    </source>
</evidence>
<organism evidence="2">
    <name type="scientific">Streptomyces sp. R39</name>
    <dbReference type="NCBI Taxonomy" id="3238631"/>
    <lineage>
        <taxon>Bacteria</taxon>
        <taxon>Bacillati</taxon>
        <taxon>Actinomycetota</taxon>
        <taxon>Actinomycetes</taxon>
        <taxon>Kitasatosporales</taxon>
        <taxon>Streptomycetaceae</taxon>
        <taxon>Streptomyces</taxon>
    </lineage>
</organism>
<proteinExistence type="predicted"/>
<dbReference type="RefSeq" id="WP_369222579.1">
    <property type="nucleotide sequence ID" value="NZ_CP163441.1"/>
</dbReference>
<keyword evidence="1" id="KW-1133">Transmembrane helix</keyword>
<feature type="transmembrane region" description="Helical" evidence="1">
    <location>
        <begin position="12"/>
        <end position="34"/>
    </location>
</feature>
<gene>
    <name evidence="2" type="ORF">AB5J52_14910</name>
</gene>
<protein>
    <submittedName>
        <fullName evidence="2">Uncharacterized protein</fullName>
    </submittedName>
</protein>
<dbReference type="AlphaFoldDB" id="A0AB39QKU7"/>
<evidence type="ECO:0000256" key="1">
    <source>
        <dbReference type="SAM" id="Phobius"/>
    </source>
</evidence>
<accession>A0AB39QKU7</accession>
<reference evidence="2" key="1">
    <citation type="submission" date="2024-07" db="EMBL/GenBank/DDBJ databases">
        <authorList>
            <person name="Yu S.T."/>
        </authorList>
    </citation>
    <scope>NUCLEOTIDE SEQUENCE</scope>
    <source>
        <strain evidence="2">R39</strain>
    </source>
</reference>
<dbReference type="EMBL" id="CP163441">
    <property type="protein sequence ID" value="XDQ43450.1"/>
    <property type="molecule type" value="Genomic_DNA"/>
</dbReference>
<name>A0AB39QKU7_9ACTN</name>
<keyword evidence="1" id="KW-0472">Membrane</keyword>
<keyword evidence="1" id="KW-0812">Transmembrane</keyword>